<accession>A0ABP9VQP9</accession>
<organism evidence="1 2">
    <name type="scientific">Novipirellula caenicola</name>
    <dbReference type="NCBI Taxonomy" id="1536901"/>
    <lineage>
        <taxon>Bacteria</taxon>
        <taxon>Pseudomonadati</taxon>
        <taxon>Planctomycetota</taxon>
        <taxon>Planctomycetia</taxon>
        <taxon>Pirellulales</taxon>
        <taxon>Pirellulaceae</taxon>
        <taxon>Novipirellula</taxon>
    </lineage>
</organism>
<sequence length="123" mass="14130">MRCIIIRQIGSFETYLRHAVNDLRHFPGLGETPHLISALPQAHFTEVLCMVSLESAGVPTLRRRLQENMMGSKALCAYSLANINVSHRNELKPPSRLLRRLRLRRPREREPSRSPSRIFITAC</sequence>
<evidence type="ECO:0000313" key="1">
    <source>
        <dbReference type="EMBL" id="GAA5507504.1"/>
    </source>
</evidence>
<gene>
    <name evidence="1" type="ORF">Rcae01_02960</name>
</gene>
<dbReference type="Proteomes" id="UP001416858">
    <property type="component" value="Unassembled WGS sequence"/>
</dbReference>
<comment type="caution">
    <text evidence="1">The sequence shown here is derived from an EMBL/GenBank/DDBJ whole genome shotgun (WGS) entry which is preliminary data.</text>
</comment>
<reference evidence="1 2" key="1">
    <citation type="submission" date="2024-02" db="EMBL/GenBank/DDBJ databases">
        <title>Rhodopirellula caenicola NBRC 110016.</title>
        <authorList>
            <person name="Ichikawa N."/>
            <person name="Katano-Makiyama Y."/>
            <person name="Hidaka K."/>
        </authorList>
    </citation>
    <scope>NUCLEOTIDE SEQUENCE [LARGE SCALE GENOMIC DNA]</scope>
    <source>
        <strain evidence="1 2">NBRC 110016</strain>
    </source>
</reference>
<evidence type="ECO:0000313" key="2">
    <source>
        <dbReference type="Proteomes" id="UP001416858"/>
    </source>
</evidence>
<dbReference type="EMBL" id="BAABRO010000005">
    <property type="protein sequence ID" value="GAA5507504.1"/>
    <property type="molecule type" value="Genomic_DNA"/>
</dbReference>
<proteinExistence type="predicted"/>
<keyword evidence="2" id="KW-1185">Reference proteome</keyword>
<name>A0ABP9VQP9_9BACT</name>
<protein>
    <submittedName>
        <fullName evidence="1">Uncharacterized protein</fullName>
    </submittedName>
</protein>